<dbReference type="Proteomes" id="UP000625711">
    <property type="component" value="Unassembled WGS sequence"/>
</dbReference>
<comment type="caution">
    <text evidence="1">The sequence shown here is derived from an EMBL/GenBank/DDBJ whole genome shotgun (WGS) entry which is preliminary data.</text>
</comment>
<reference evidence="1" key="1">
    <citation type="submission" date="2020-08" db="EMBL/GenBank/DDBJ databases">
        <title>Genome sequencing and assembly of the red palm weevil Rhynchophorus ferrugineus.</title>
        <authorList>
            <person name="Dias G.B."/>
            <person name="Bergman C.M."/>
            <person name="Manee M."/>
        </authorList>
    </citation>
    <scope>NUCLEOTIDE SEQUENCE</scope>
    <source>
        <strain evidence="1">AA-2017</strain>
        <tissue evidence="1">Whole larva</tissue>
    </source>
</reference>
<organism evidence="1 2">
    <name type="scientific">Rhynchophorus ferrugineus</name>
    <name type="common">Red palm weevil</name>
    <name type="synonym">Curculio ferrugineus</name>
    <dbReference type="NCBI Taxonomy" id="354439"/>
    <lineage>
        <taxon>Eukaryota</taxon>
        <taxon>Metazoa</taxon>
        <taxon>Ecdysozoa</taxon>
        <taxon>Arthropoda</taxon>
        <taxon>Hexapoda</taxon>
        <taxon>Insecta</taxon>
        <taxon>Pterygota</taxon>
        <taxon>Neoptera</taxon>
        <taxon>Endopterygota</taxon>
        <taxon>Coleoptera</taxon>
        <taxon>Polyphaga</taxon>
        <taxon>Cucujiformia</taxon>
        <taxon>Curculionidae</taxon>
        <taxon>Dryophthorinae</taxon>
        <taxon>Rhynchophorus</taxon>
    </lineage>
</organism>
<gene>
    <name evidence="1" type="ORF">GWI33_002628</name>
</gene>
<evidence type="ECO:0000313" key="1">
    <source>
        <dbReference type="EMBL" id="KAF7282483.1"/>
    </source>
</evidence>
<name>A0A834IPC6_RHYFE</name>
<evidence type="ECO:0000313" key="2">
    <source>
        <dbReference type="Proteomes" id="UP000625711"/>
    </source>
</evidence>
<proteinExistence type="predicted"/>
<protein>
    <submittedName>
        <fullName evidence="1">Uncharacterized protein</fullName>
    </submittedName>
</protein>
<sequence>MSLQLFDRPESDRHRSVMRLIFNALTVHIINYCYPPLSLRGLMFLSCFGCRSSGSTGSLDGADRNEIIDASESFLSNMNAHLLIKLYCSTYNVLMFVGCVVDEKNSGSGS</sequence>
<dbReference type="AlphaFoldDB" id="A0A834IPC6"/>
<accession>A0A834IPC6</accession>
<keyword evidence="2" id="KW-1185">Reference proteome</keyword>
<dbReference type="EMBL" id="JAACXV010000172">
    <property type="protein sequence ID" value="KAF7282483.1"/>
    <property type="molecule type" value="Genomic_DNA"/>
</dbReference>